<evidence type="ECO:0000256" key="8">
    <source>
        <dbReference type="ARBA" id="ARBA00032824"/>
    </source>
</evidence>
<evidence type="ECO:0000256" key="2">
    <source>
        <dbReference type="ARBA" id="ARBA00013017"/>
    </source>
</evidence>
<keyword evidence="5" id="KW-0560">Oxidoreductase</keyword>
<evidence type="ECO:0000256" key="5">
    <source>
        <dbReference type="ARBA" id="ARBA00023002"/>
    </source>
</evidence>
<evidence type="ECO:0000256" key="3">
    <source>
        <dbReference type="ARBA" id="ARBA00022559"/>
    </source>
</evidence>
<feature type="domain" description="Thioredoxin" evidence="12">
    <location>
        <begin position="51"/>
        <end position="206"/>
    </location>
</feature>
<keyword evidence="7" id="KW-0676">Redox-active center</keyword>
<proteinExistence type="inferred from homology"/>
<dbReference type="Pfam" id="PF00578">
    <property type="entry name" value="AhpC-TSA"/>
    <property type="match status" value="1"/>
</dbReference>
<keyword evidence="4" id="KW-0049">Antioxidant</keyword>
<evidence type="ECO:0000256" key="9">
    <source>
        <dbReference type="ARBA" id="ARBA00038489"/>
    </source>
</evidence>
<dbReference type="EC" id="1.11.1.24" evidence="2"/>
<dbReference type="CDD" id="cd02970">
    <property type="entry name" value="PRX_like2"/>
    <property type="match status" value="1"/>
</dbReference>
<evidence type="ECO:0000256" key="1">
    <source>
        <dbReference type="ARBA" id="ARBA00003330"/>
    </source>
</evidence>
<dbReference type="PANTHER" id="PTHR42801">
    <property type="entry name" value="THIOREDOXIN-DEPENDENT PEROXIDE REDUCTASE"/>
    <property type="match status" value="1"/>
</dbReference>
<dbReference type="PROSITE" id="PS51352">
    <property type="entry name" value="THIOREDOXIN_2"/>
    <property type="match status" value="1"/>
</dbReference>
<keyword evidence="3" id="KW-0575">Peroxidase</keyword>
<evidence type="ECO:0000256" key="6">
    <source>
        <dbReference type="ARBA" id="ARBA00023157"/>
    </source>
</evidence>
<sequence>MAAGALAEGTLQAKLAALHAERVRSWSADDLADNIGQRQRLAARFRPGQTLQPGQAITPFSLTDTAGGLLHLANLVANGPAVLVFFRFAGCPACNIAIPHYRDTLAPVLASLGVPLVAVSPQVPERLRDIHTRHALPFAVASDLDNVVARRLGILFSYDEKAREASRRKGQFIGDVTGTATWELPMPAAIVLDQHCRLRFIDASPDWLVRTESGPIIQAVRQALDHPDPA</sequence>
<comment type="catalytic activity">
    <reaction evidence="11">
        <text>a hydroperoxide + [thioredoxin]-dithiol = an alcohol + [thioredoxin]-disulfide + H2O</text>
        <dbReference type="Rhea" id="RHEA:62620"/>
        <dbReference type="Rhea" id="RHEA-COMP:10698"/>
        <dbReference type="Rhea" id="RHEA-COMP:10700"/>
        <dbReference type="ChEBI" id="CHEBI:15377"/>
        <dbReference type="ChEBI" id="CHEBI:29950"/>
        <dbReference type="ChEBI" id="CHEBI:30879"/>
        <dbReference type="ChEBI" id="CHEBI:35924"/>
        <dbReference type="ChEBI" id="CHEBI:50058"/>
        <dbReference type="EC" id="1.11.1.24"/>
    </reaction>
</comment>
<name>A0ABR7RFK2_9PROT</name>
<dbReference type="InterPro" id="IPR050924">
    <property type="entry name" value="Peroxiredoxin_BCP/PrxQ"/>
</dbReference>
<evidence type="ECO:0000256" key="11">
    <source>
        <dbReference type="ARBA" id="ARBA00049091"/>
    </source>
</evidence>
<dbReference type="SUPFAM" id="SSF52833">
    <property type="entry name" value="Thioredoxin-like"/>
    <property type="match status" value="1"/>
</dbReference>
<dbReference type="InterPro" id="IPR013766">
    <property type="entry name" value="Thioredoxin_domain"/>
</dbReference>
<evidence type="ECO:0000256" key="10">
    <source>
        <dbReference type="ARBA" id="ARBA00042639"/>
    </source>
</evidence>
<keyword evidence="6" id="KW-1015">Disulfide bond</keyword>
<dbReference type="InterPro" id="IPR000866">
    <property type="entry name" value="AhpC/TSA"/>
</dbReference>
<dbReference type="Gene3D" id="3.40.30.10">
    <property type="entry name" value="Glutaredoxin"/>
    <property type="match status" value="1"/>
</dbReference>
<accession>A0ABR7RFK2</accession>
<dbReference type="PANTHER" id="PTHR42801:SF7">
    <property type="entry name" value="SLL1159 PROTEIN"/>
    <property type="match status" value="1"/>
</dbReference>
<protein>
    <recommendedName>
        <fullName evidence="2">thioredoxin-dependent peroxiredoxin</fullName>
        <ecNumber evidence="2">1.11.1.24</ecNumber>
    </recommendedName>
    <alternativeName>
        <fullName evidence="8">Thioredoxin peroxidase</fullName>
    </alternativeName>
    <alternativeName>
        <fullName evidence="10">Thioredoxin-dependent peroxiredoxin Bcp</fullName>
    </alternativeName>
</protein>
<reference evidence="13 14" key="1">
    <citation type="journal article" date="2013" name="Int. J. Syst. Evol. Microbiol.">
        <title>Roseomonas aerophila sp. nov., isolated from air.</title>
        <authorList>
            <person name="Kim S.J."/>
            <person name="Weon H.Y."/>
            <person name="Ahn J.H."/>
            <person name="Hong S.B."/>
            <person name="Seok S.J."/>
            <person name="Whang K.S."/>
            <person name="Kwon S.W."/>
        </authorList>
    </citation>
    <scope>NUCLEOTIDE SEQUENCE [LARGE SCALE GENOMIC DNA]</scope>
    <source>
        <strain evidence="13 14">NBRC 108923</strain>
    </source>
</reference>
<evidence type="ECO:0000313" key="14">
    <source>
        <dbReference type="Proteomes" id="UP000626026"/>
    </source>
</evidence>
<dbReference type="Proteomes" id="UP000626026">
    <property type="component" value="Unassembled WGS sequence"/>
</dbReference>
<evidence type="ECO:0000256" key="7">
    <source>
        <dbReference type="ARBA" id="ARBA00023284"/>
    </source>
</evidence>
<comment type="similarity">
    <text evidence="9">Belongs to the peroxiredoxin family. BCP/PrxQ subfamily.</text>
</comment>
<organism evidence="13 14">
    <name type="scientific">Teichococcus aerophilus</name>
    <dbReference type="NCBI Taxonomy" id="1224513"/>
    <lineage>
        <taxon>Bacteria</taxon>
        <taxon>Pseudomonadati</taxon>
        <taxon>Pseudomonadota</taxon>
        <taxon>Alphaproteobacteria</taxon>
        <taxon>Acetobacterales</taxon>
        <taxon>Roseomonadaceae</taxon>
        <taxon>Roseomonas</taxon>
    </lineage>
</organism>
<dbReference type="EMBL" id="JACTVA010000001">
    <property type="protein sequence ID" value="MBC9205324.1"/>
    <property type="molecule type" value="Genomic_DNA"/>
</dbReference>
<evidence type="ECO:0000256" key="4">
    <source>
        <dbReference type="ARBA" id="ARBA00022862"/>
    </source>
</evidence>
<dbReference type="InterPro" id="IPR036249">
    <property type="entry name" value="Thioredoxin-like_sf"/>
</dbReference>
<comment type="caution">
    <text evidence="13">The sequence shown here is derived from an EMBL/GenBank/DDBJ whole genome shotgun (WGS) entry which is preliminary data.</text>
</comment>
<evidence type="ECO:0000313" key="13">
    <source>
        <dbReference type="EMBL" id="MBC9205324.1"/>
    </source>
</evidence>
<comment type="function">
    <text evidence="1">Thiol-specific peroxidase that catalyzes the reduction of hydrogen peroxide and organic hydroperoxides to water and alcohols, respectively. Plays a role in cell protection against oxidative stress by detoxifying peroxides and as sensor of hydrogen peroxide-mediated signaling events.</text>
</comment>
<gene>
    <name evidence="13" type="ORF">IBL26_00635</name>
</gene>
<keyword evidence="14" id="KW-1185">Reference proteome</keyword>
<evidence type="ECO:0000259" key="12">
    <source>
        <dbReference type="PROSITE" id="PS51352"/>
    </source>
</evidence>